<dbReference type="InterPro" id="IPR031941">
    <property type="entry name" value="DUF4773"/>
</dbReference>
<feature type="chain" id="PRO_5045705460" description="DUF4773 domain-containing protein" evidence="1">
    <location>
        <begin position="17"/>
        <end position="219"/>
    </location>
</feature>
<sequence>MLLAFSIVLFAGLANSAQPNDQGIANIDAKYCGCTEDNLPQCGCCVDIEEFNYTVCANLTYIEAELGIRFTLMVNGEVYINETLSGRNPPPLCRGVIDVADFCVKIYNVSYEEGNFGGCLELYADFVERVFDLKLGCWYLDDQVGSSVAEDNITEEPVDERVNLRSLFKLSNSAKERIFNEMNKWSDIDGDLGVSNGIHSDRLPVEASVEEFEETNDSF</sequence>
<organism evidence="3 4">
    <name type="scientific">Porites lobata</name>
    <dbReference type="NCBI Taxonomy" id="104759"/>
    <lineage>
        <taxon>Eukaryota</taxon>
        <taxon>Metazoa</taxon>
        <taxon>Cnidaria</taxon>
        <taxon>Anthozoa</taxon>
        <taxon>Hexacorallia</taxon>
        <taxon>Scleractinia</taxon>
        <taxon>Fungiina</taxon>
        <taxon>Poritidae</taxon>
        <taxon>Porites</taxon>
    </lineage>
</organism>
<evidence type="ECO:0000256" key="1">
    <source>
        <dbReference type="SAM" id="SignalP"/>
    </source>
</evidence>
<keyword evidence="4" id="KW-1185">Reference proteome</keyword>
<dbReference type="EMBL" id="CALNXK010000100">
    <property type="protein sequence ID" value="CAH3155050.1"/>
    <property type="molecule type" value="Genomic_DNA"/>
</dbReference>
<dbReference type="Pfam" id="PF15998">
    <property type="entry name" value="DUF4773"/>
    <property type="match status" value="1"/>
</dbReference>
<reference evidence="3 4" key="1">
    <citation type="submission" date="2022-05" db="EMBL/GenBank/DDBJ databases">
        <authorList>
            <consortium name="Genoscope - CEA"/>
            <person name="William W."/>
        </authorList>
    </citation>
    <scope>NUCLEOTIDE SEQUENCE [LARGE SCALE GENOMIC DNA]</scope>
</reference>
<comment type="caution">
    <text evidence="3">The sequence shown here is derived from an EMBL/GenBank/DDBJ whole genome shotgun (WGS) entry which is preliminary data.</text>
</comment>
<dbReference type="PANTHER" id="PTHR36299:SF2">
    <property type="entry name" value="DUF4773 DOMAIN-CONTAINING PROTEIN"/>
    <property type="match status" value="1"/>
</dbReference>
<name>A0ABN8Q187_9CNID</name>
<keyword evidence="1" id="KW-0732">Signal</keyword>
<evidence type="ECO:0000313" key="3">
    <source>
        <dbReference type="EMBL" id="CAH3155050.1"/>
    </source>
</evidence>
<dbReference type="PANTHER" id="PTHR36299">
    <property type="entry name" value="AGAP008005-PA"/>
    <property type="match status" value="1"/>
</dbReference>
<feature type="signal peptide" evidence="1">
    <location>
        <begin position="1"/>
        <end position="16"/>
    </location>
</feature>
<evidence type="ECO:0000313" key="4">
    <source>
        <dbReference type="Proteomes" id="UP001159405"/>
    </source>
</evidence>
<accession>A0ABN8Q187</accession>
<dbReference type="Proteomes" id="UP001159405">
    <property type="component" value="Unassembled WGS sequence"/>
</dbReference>
<evidence type="ECO:0000259" key="2">
    <source>
        <dbReference type="Pfam" id="PF15998"/>
    </source>
</evidence>
<protein>
    <recommendedName>
        <fullName evidence="2">DUF4773 domain-containing protein</fullName>
    </recommendedName>
</protein>
<gene>
    <name evidence="3" type="ORF">PLOB_00001164</name>
</gene>
<proteinExistence type="predicted"/>
<feature type="domain" description="DUF4773" evidence="2">
    <location>
        <begin position="31"/>
        <end position="140"/>
    </location>
</feature>